<keyword evidence="5" id="KW-0597">Phosphoprotein</keyword>
<name>A0A6A2WVH5_HIBSY</name>
<dbReference type="Gene3D" id="1.10.238.10">
    <property type="entry name" value="EF-hand"/>
    <property type="match status" value="1"/>
</dbReference>
<keyword evidence="23" id="KW-1185">Reference proteome</keyword>
<dbReference type="FunFam" id="1.10.238.10:FF:000050">
    <property type="entry name" value="Calcium-dependent protein kinase 7"/>
    <property type="match status" value="1"/>
</dbReference>
<dbReference type="PROSITE" id="PS00107">
    <property type="entry name" value="PROTEIN_KINASE_ATP"/>
    <property type="match status" value="1"/>
</dbReference>
<accession>A0A6A2WVH5</accession>
<dbReference type="Proteomes" id="UP000436088">
    <property type="component" value="Unassembled WGS sequence"/>
</dbReference>
<keyword evidence="14" id="KW-0472">Membrane</keyword>
<dbReference type="SUPFAM" id="SSF56112">
    <property type="entry name" value="Protein kinase-like (PK-like)"/>
    <property type="match status" value="1"/>
</dbReference>
<dbReference type="InterPro" id="IPR002048">
    <property type="entry name" value="EF_hand_dom"/>
</dbReference>
<comment type="subcellular location">
    <subcellularLocation>
        <location evidence="1">Membrane</location>
        <topology evidence="1">Lipid-anchor</topology>
    </subcellularLocation>
</comment>
<feature type="domain" description="Protein kinase" evidence="20">
    <location>
        <begin position="64"/>
        <end position="322"/>
    </location>
</feature>
<dbReference type="InterPro" id="IPR050205">
    <property type="entry name" value="CDPK_Ser/Thr_kinases"/>
</dbReference>
<evidence type="ECO:0000256" key="11">
    <source>
        <dbReference type="ARBA" id="ARBA00022777"/>
    </source>
</evidence>
<feature type="domain" description="EF-hand" evidence="21">
    <location>
        <begin position="438"/>
        <end position="467"/>
    </location>
</feature>
<dbReference type="InterPro" id="IPR000719">
    <property type="entry name" value="Prot_kinase_dom"/>
</dbReference>
<evidence type="ECO:0000256" key="5">
    <source>
        <dbReference type="ARBA" id="ARBA00022553"/>
    </source>
</evidence>
<dbReference type="SMART" id="SM00054">
    <property type="entry name" value="EFh"/>
    <property type="match status" value="4"/>
</dbReference>
<keyword evidence="6" id="KW-0808">Transferase</keyword>
<proteinExistence type="inferred from homology"/>
<evidence type="ECO:0000256" key="6">
    <source>
        <dbReference type="ARBA" id="ARBA00022679"/>
    </source>
</evidence>
<comment type="catalytic activity">
    <reaction evidence="17">
        <text>L-threonyl-[protein] + ATP = O-phospho-L-threonyl-[protein] + ADP + H(+)</text>
        <dbReference type="Rhea" id="RHEA:46608"/>
        <dbReference type="Rhea" id="RHEA-COMP:11060"/>
        <dbReference type="Rhea" id="RHEA-COMP:11605"/>
        <dbReference type="ChEBI" id="CHEBI:15378"/>
        <dbReference type="ChEBI" id="CHEBI:30013"/>
        <dbReference type="ChEBI" id="CHEBI:30616"/>
        <dbReference type="ChEBI" id="CHEBI:61977"/>
        <dbReference type="ChEBI" id="CHEBI:456216"/>
        <dbReference type="EC" id="2.7.11.1"/>
    </reaction>
</comment>
<keyword evidence="8" id="KW-0479">Metal-binding</keyword>
<evidence type="ECO:0000256" key="10">
    <source>
        <dbReference type="ARBA" id="ARBA00022741"/>
    </source>
</evidence>
<sequence length="548" mass="62624">MGSCISAPKKLVGIISKKYHYNCKSKPKTSSKHARFTHECGRKSVNLRTRVLKDSSGSNILARYKIGEELGRGEFGVTSKCFDLKTGEPYACKKISKVRLRAEIDIEDVRREVEIMKHLPKHPNIVAFRESFEDKEYVYLVMELCHGGELFDRIVAKGHYTERAAARVVKTILEIIKVCHEHGVIHRDLKPENFLLADGSETAPIKAIDFGLSIFHKPGQQFNDVVGSPYYMAPEVLRRNYGKEVDIWSAGVILYILLCGVPPFWADCEEGIARAIIRGKIDFQRDPWPKVSSEAKDLVRRMLDQNPLNRITVQQALEHPWIQNLENARNVNLGEHVRTRIKQFSLMNKFKKEVLRVVADNLPNEQVDSITETFNMMDTDENGNLTFEELRDGLHKIGHSLDDPDVQMLMDAADIDGNGMLSPEEFVIMIVHLKRIDGNDELLSQAFTVFDKNQSGYIEVEELQEALGHDNLHQQLIKDIMNDVDKDKDGRISYEEFKEMMVTGMDWKMASRQYSRAMLNARGLVVGEMERSKALHEDLKHPFIVGSR</sequence>
<dbReference type="GO" id="GO:0016020">
    <property type="term" value="C:membrane"/>
    <property type="evidence" value="ECO:0007669"/>
    <property type="project" value="UniProtKB-SubCell"/>
</dbReference>
<keyword evidence="12" id="KW-0106">Calcium</keyword>
<keyword evidence="15" id="KW-0449">Lipoprotein</keyword>
<gene>
    <name evidence="22" type="ORF">F3Y22_tig00117056pilonHSYRG00206</name>
</gene>
<evidence type="ECO:0000256" key="4">
    <source>
        <dbReference type="ARBA" id="ARBA00022527"/>
    </source>
</evidence>
<dbReference type="PROSITE" id="PS00018">
    <property type="entry name" value="EF_HAND_1"/>
    <property type="match status" value="3"/>
</dbReference>
<evidence type="ECO:0000256" key="13">
    <source>
        <dbReference type="ARBA" id="ARBA00022840"/>
    </source>
</evidence>
<dbReference type="InterPro" id="IPR011992">
    <property type="entry name" value="EF-hand-dom_pair"/>
</dbReference>
<dbReference type="InterPro" id="IPR018247">
    <property type="entry name" value="EF_Hand_1_Ca_BS"/>
</dbReference>
<reference evidence="22" key="1">
    <citation type="submission" date="2019-09" db="EMBL/GenBank/DDBJ databases">
        <title>Draft genome information of white flower Hibiscus syriacus.</title>
        <authorList>
            <person name="Kim Y.-M."/>
        </authorList>
    </citation>
    <scope>NUCLEOTIDE SEQUENCE [LARGE SCALE GENOMIC DNA]</scope>
    <source>
        <strain evidence="22">YM2019G1</strain>
    </source>
</reference>
<dbReference type="AlphaFoldDB" id="A0A6A2WVH5"/>
<dbReference type="EMBL" id="VEPZ02001788">
    <property type="protein sequence ID" value="KAE8653796.1"/>
    <property type="molecule type" value="Genomic_DNA"/>
</dbReference>
<dbReference type="Gene3D" id="3.30.200.20">
    <property type="entry name" value="Phosphorylase Kinase, domain 1"/>
    <property type="match status" value="1"/>
</dbReference>
<evidence type="ECO:0000256" key="3">
    <source>
        <dbReference type="ARBA" id="ARBA00012513"/>
    </source>
</evidence>
<evidence type="ECO:0000256" key="18">
    <source>
        <dbReference type="ARBA" id="ARBA00048679"/>
    </source>
</evidence>
<evidence type="ECO:0000256" key="12">
    <source>
        <dbReference type="ARBA" id="ARBA00022837"/>
    </source>
</evidence>
<evidence type="ECO:0000256" key="14">
    <source>
        <dbReference type="ARBA" id="ARBA00023136"/>
    </source>
</evidence>
<dbReference type="GO" id="GO:0004674">
    <property type="term" value="F:protein serine/threonine kinase activity"/>
    <property type="evidence" value="ECO:0007669"/>
    <property type="project" value="UniProtKB-KW"/>
</dbReference>
<feature type="domain" description="EF-hand" evidence="21">
    <location>
        <begin position="365"/>
        <end position="400"/>
    </location>
</feature>
<comment type="similarity">
    <text evidence="2">Belongs to the protein kinase superfamily. CAMK Ser/Thr protein kinase family. CaMK subfamily.</text>
</comment>
<dbReference type="CDD" id="cd00051">
    <property type="entry name" value="EFh"/>
    <property type="match status" value="1"/>
</dbReference>
<evidence type="ECO:0000256" key="17">
    <source>
        <dbReference type="ARBA" id="ARBA00047899"/>
    </source>
</evidence>
<dbReference type="SUPFAM" id="SSF47473">
    <property type="entry name" value="EF-hand"/>
    <property type="match status" value="1"/>
</dbReference>
<evidence type="ECO:0000256" key="16">
    <source>
        <dbReference type="ARBA" id="ARBA00024334"/>
    </source>
</evidence>
<keyword evidence="11 22" id="KW-0418">Kinase</keyword>
<evidence type="ECO:0000256" key="19">
    <source>
        <dbReference type="PROSITE-ProRule" id="PRU10141"/>
    </source>
</evidence>
<evidence type="ECO:0000313" key="23">
    <source>
        <dbReference type="Proteomes" id="UP000436088"/>
    </source>
</evidence>
<comment type="caution">
    <text evidence="22">The sequence shown here is derived from an EMBL/GenBank/DDBJ whole genome shotgun (WGS) entry which is preliminary data.</text>
</comment>
<dbReference type="Pfam" id="PF00069">
    <property type="entry name" value="Pkinase"/>
    <property type="match status" value="1"/>
</dbReference>
<dbReference type="PANTHER" id="PTHR24349">
    <property type="entry name" value="SERINE/THREONINE-PROTEIN KINASE"/>
    <property type="match status" value="1"/>
</dbReference>
<organism evidence="22 23">
    <name type="scientific">Hibiscus syriacus</name>
    <name type="common">Rose of Sharon</name>
    <dbReference type="NCBI Taxonomy" id="106335"/>
    <lineage>
        <taxon>Eukaryota</taxon>
        <taxon>Viridiplantae</taxon>
        <taxon>Streptophyta</taxon>
        <taxon>Embryophyta</taxon>
        <taxon>Tracheophyta</taxon>
        <taxon>Spermatophyta</taxon>
        <taxon>Magnoliopsida</taxon>
        <taxon>eudicotyledons</taxon>
        <taxon>Gunneridae</taxon>
        <taxon>Pentapetalae</taxon>
        <taxon>rosids</taxon>
        <taxon>malvids</taxon>
        <taxon>Malvales</taxon>
        <taxon>Malvaceae</taxon>
        <taxon>Malvoideae</taxon>
        <taxon>Hibiscus</taxon>
    </lineage>
</organism>
<keyword evidence="4" id="KW-0723">Serine/threonine-protein kinase</keyword>
<dbReference type="EC" id="2.7.11.1" evidence="3"/>
<comment type="catalytic activity">
    <reaction evidence="18">
        <text>L-seryl-[protein] + ATP = O-phospho-L-seryl-[protein] + ADP + H(+)</text>
        <dbReference type="Rhea" id="RHEA:17989"/>
        <dbReference type="Rhea" id="RHEA-COMP:9863"/>
        <dbReference type="Rhea" id="RHEA-COMP:11604"/>
        <dbReference type="ChEBI" id="CHEBI:15378"/>
        <dbReference type="ChEBI" id="CHEBI:29999"/>
        <dbReference type="ChEBI" id="CHEBI:30616"/>
        <dbReference type="ChEBI" id="CHEBI:83421"/>
        <dbReference type="ChEBI" id="CHEBI:456216"/>
        <dbReference type="EC" id="2.7.11.1"/>
    </reaction>
</comment>
<evidence type="ECO:0000259" key="21">
    <source>
        <dbReference type="PROSITE" id="PS50222"/>
    </source>
</evidence>
<dbReference type="InterPro" id="IPR008271">
    <property type="entry name" value="Ser/Thr_kinase_AS"/>
</dbReference>
<evidence type="ECO:0000256" key="1">
    <source>
        <dbReference type="ARBA" id="ARBA00004635"/>
    </source>
</evidence>
<evidence type="ECO:0000256" key="7">
    <source>
        <dbReference type="ARBA" id="ARBA00022707"/>
    </source>
</evidence>
<dbReference type="CDD" id="cd05117">
    <property type="entry name" value="STKc_CAMK"/>
    <property type="match status" value="1"/>
</dbReference>
<comment type="similarity">
    <text evidence="16">Belongs to the protein kinase superfamily. Ser/Thr protein kinase family. CDPK subfamily.</text>
</comment>
<evidence type="ECO:0000256" key="15">
    <source>
        <dbReference type="ARBA" id="ARBA00023288"/>
    </source>
</evidence>
<evidence type="ECO:0000256" key="8">
    <source>
        <dbReference type="ARBA" id="ARBA00022723"/>
    </source>
</evidence>
<dbReference type="InterPro" id="IPR011009">
    <property type="entry name" value="Kinase-like_dom_sf"/>
</dbReference>
<dbReference type="SMART" id="SM00220">
    <property type="entry name" value="S_TKc"/>
    <property type="match status" value="1"/>
</dbReference>
<feature type="binding site" evidence="19">
    <location>
        <position position="93"/>
    </location>
    <ligand>
        <name>ATP</name>
        <dbReference type="ChEBI" id="CHEBI:30616"/>
    </ligand>
</feature>
<keyword evidence="9" id="KW-0677">Repeat</keyword>
<feature type="domain" description="EF-hand" evidence="21">
    <location>
        <begin position="401"/>
        <end position="436"/>
    </location>
</feature>
<evidence type="ECO:0000256" key="9">
    <source>
        <dbReference type="ARBA" id="ARBA00022737"/>
    </source>
</evidence>
<evidence type="ECO:0000313" key="22">
    <source>
        <dbReference type="EMBL" id="KAE8653796.1"/>
    </source>
</evidence>
<dbReference type="PROSITE" id="PS00108">
    <property type="entry name" value="PROTEIN_KINASE_ST"/>
    <property type="match status" value="1"/>
</dbReference>
<dbReference type="FunFam" id="3.30.200.20:FF:000004">
    <property type="entry name" value="Calcium-dependent protein kinase 1"/>
    <property type="match status" value="1"/>
</dbReference>
<dbReference type="InterPro" id="IPR017441">
    <property type="entry name" value="Protein_kinase_ATP_BS"/>
</dbReference>
<dbReference type="FunFam" id="1.10.510.10:FF:000067">
    <property type="entry name" value="calcium-dependent protein kinase 13"/>
    <property type="match status" value="1"/>
</dbReference>
<dbReference type="GO" id="GO:0005524">
    <property type="term" value="F:ATP binding"/>
    <property type="evidence" value="ECO:0007669"/>
    <property type="project" value="UniProtKB-UniRule"/>
</dbReference>
<keyword evidence="13 19" id="KW-0067">ATP-binding</keyword>
<dbReference type="PROSITE" id="PS50011">
    <property type="entry name" value="PROTEIN_KINASE_DOM"/>
    <property type="match status" value="1"/>
</dbReference>
<dbReference type="GO" id="GO:0005509">
    <property type="term" value="F:calcium ion binding"/>
    <property type="evidence" value="ECO:0007669"/>
    <property type="project" value="InterPro"/>
</dbReference>
<dbReference type="PROSITE" id="PS50222">
    <property type="entry name" value="EF_HAND_2"/>
    <property type="match status" value="4"/>
</dbReference>
<protein>
    <recommendedName>
        <fullName evidence="3">non-specific serine/threonine protein kinase</fullName>
        <ecNumber evidence="3">2.7.11.1</ecNumber>
    </recommendedName>
</protein>
<keyword evidence="10 19" id="KW-0547">Nucleotide-binding</keyword>
<evidence type="ECO:0000259" key="20">
    <source>
        <dbReference type="PROSITE" id="PS50011"/>
    </source>
</evidence>
<dbReference type="Gene3D" id="1.10.510.10">
    <property type="entry name" value="Transferase(Phosphotransferase) domain 1"/>
    <property type="match status" value="1"/>
</dbReference>
<keyword evidence="7" id="KW-0519">Myristate</keyword>
<dbReference type="Pfam" id="PF13499">
    <property type="entry name" value="EF-hand_7"/>
    <property type="match status" value="2"/>
</dbReference>
<feature type="domain" description="EF-hand" evidence="21">
    <location>
        <begin position="472"/>
        <end position="507"/>
    </location>
</feature>
<evidence type="ECO:0000256" key="2">
    <source>
        <dbReference type="ARBA" id="ARBA00005354"/>
    </source>
</evidence>